<sequence length="1652" mass="185002">MKHVEKPDNSLKVRRDSNSRRTSLAELIPDWPVLSKSKRTVKEPEKFVKTLVDTHALEEDGSVSFECTFCKTGGKLRWYKNKQEIFHGFKYHIETEGANYKIKINKLNPDDEGKYVCKVNEVETFAYLTVTPAKPKFEFLKKLPVKMEVFRTKHTVLECFVNHDECVPTWYKNGKVIKPDDKRYKLTQEKLSGRCTLRITKNIKEDEGEYSCAIDDEERTSCYLYVEEPAFKFIKRLPQQVEAHEGLNGELECEIEDPDAECDWYFEGKKIDPEDDADKYEVVVIDTKRKLIIKKASIKDRGRYECKCGVVTTGTELFVRPALKFVKELADTEAIEEDTIELAVEVTKSDQRCRWIRNGRNINPNEERFAHRYVIISEGTIHKLTIKNLSLKDAGEFIVHVDELSSKCNLTVKECEKLPRVDMSSIPKVIKVKAGKDADIEIPYTSFPIPLASWRKNGQPLDSKRGLQKNDDKKANLKLDKVQRGDSGKYELVLKNNKGEVVIPIELDVIDKPGAPVGPLKVSDVTKETVVLSWQPPKDDGGAPIEKYVIEKMDVARGEWTPAESVPGVVNQVKVPRLSAKKEYKFRVRAVNKEGESPNLETESGTVAKNPYDEPSSPGSIEILDWDADRIELEWKAPENDGGAPIEKYLIEKREKGLKTPWVKAAECNFPTTKAAVTGLSQGKEYEFRVMAINKAGPSEPSEVSRSQIAKPRFVAPRIDKMSLKPVTVKAGQPVNIDVNFMAEPEPTGVWSVEEKEISNNERTTISLSAKTTKLVLTNSKRSDTGKYTIKLTNSVGSDSASIEVCILSAPSRPNGPIEVKDVKKDSATISWKKPDDDGGKEIGSYIVEKRDRKTDKWERVSDFVQGNSFTVPKLKEGHEYDFRVIAENQNGQSEPLETGESTLAKNPFDPPGPPGKLECLSRSYNHIEIGWKKPSNDGGAPIKGYIIERKEKGGKKWNRINKDLNKDTSFYDDKVLSGKEYEYRVSAVNEGGEGEPSTTPLVLPAKPEKEKPKFDRSSLFGQAKELRIKAGEPIDIELPIVGAPVPEVSWFKDGANTPLHNNQNGVALSTDEKMTKFYKPKAQRSDTGNYEVKLKNSEGDDVLPVKIVVLDKPGQCEGPLECIDSTKSSITLQWKPPKDDGGSELSGYVIEKCAEGSDVWEKCPGIYIQPKATVKHLDEGKSFKFRVKAENIHGEGEPLETSRHIVVKPPYDPPSPPSQPEIADFNFNFIRLKWKVPEKDGGNPISGYIVEMKEQNSDEWIQCNSFPVKLPEYTCTNVNEGNTYEFRVKGVNDAGAGVPSKPSKAQKAETPITPAAQMDQPKVDSITKDSVALSWKKPLDDGGSKITAIVIEKKTPDGDWEEVLEIPPKDNHVVLKEVKENEECQFRVRAKNAAGLSNPSKPTDVIKIQDQPQKPTFEITHMKDIVVKSGQNYEIHVPFKAHPLPTADWTINDNEVQVEADRVDIQTLENVASFVNHKAKRKDAGLYRLTLRNREGAGSITLKVNVLDHPDKPTGPLEVLNLDAESCTLAWKPPADDGGNEIINYIVEKKEVGTDKWLKVAPHCLENSCPVRGLEEGKEYEFRVTAENLHGLSEPLILAEPVTAKWPFNPPGVTGTPSCQDHTENSITLAWTKPRSDGGTPVTGYAIEKRE</sequence>
<organism evidence="6 7">
    <name type="scientific">Brachionus plicatilis</name>
    <name type="common">Marine rotifer</name>
    <name type="synonym">Brachionus muelleri</name>
    <dbReference type="NCBI Taxonomy" id="10195"/>
    <lineage>
        <taxon>Eukaryota</taxon>
        <taxon>Metazoa</taxon>
        <taxon>Spiralia</taxon>
        <taxon>Gnathifera</taxon>
        <taxon>Rotifera</taxon>
        <taxon>Eurotatoria</taxon>
        <taxon>Monogononta</taxon>
        <taxon>Pseudotrocha</taxon>
        <taxon>Ploima</taxon>
        <taxon>Brachionidae</taxon>
        <taxon>Brachionus</taxon>
    </lineage>
</organism>
<dbReference type="InterPro" id="IPR007110">
    <property type="entry name" value="Ig-like_dom"/>
</dbReference>
<name>A0A3M7RWA5_BRAPC</name>
<feature type="domain" description="Fibronectin type-III" evidence="5">
    <location>
        <begin position="1514"/>
        <end position="1608"/>
    </location>
</feature>
<dbReference type="Gene3D" id="2.60.40.10">
    <property type="entry name" value="Immunoglobulins"/>
    <property type="match status" value="17"/>
</dbReference>
<feature type="domain" description="Fibronectin type-III" evidence="5">
    <location>
        <begin position="516"/>
        <end position="611"/>
    </location>
</feature>
<protein>
    <submittedName>
        <fullName evidence="6">Expressed conserved</fullName>
    </submittedName>
</protein>
<dbReference type="PANTHER" id="PTHR14340">
    <property type="entry name" value="MICROFIBRIL-ASSOCIATED GLYCOPROTEIN 3"/>
    <property type="match status" value="1"/>
</dbReference>
<feature type="region of interest" description="Disordered" evidence="3">
    <location>
        <begin position="595"/>
        <end position="619"/>
    </location>
</feature>
<dbReference type="SMART" id="SM00409">
    <property type="entry name" value="IG"/>
    <property type="match status" value="8"/>
</dbReference>
<feature type="domain" description="Fibronectin type-III" evidence="5">
    <location>
        <begin position="617"/>
        <end position="712"/>
    </location>
</feature>
<dbReference type="InterPro" id="IPR036179">
    <property type="entry name" value="Ig-like_dom_sf"/>
</dbReference>
<dbReference type="PRINTS" id="PR00014">
    <property type="entry name" value="FNTYPEIII"/>
</dbReference>
<comment type="caution">
    <text evidence="6">The sequence shown here is derived from an EMBL/GenBank/DDBJ whole genome shotgun (WGS) entry which is preliminary data.</text>
</comment>
<evidence type="ECO:0000259" key="5">
    <source>
        <dbReference type="PROSITE" id="PS50853"/>
    </source>
</evidence>
<dbReference type="InterPro" id="IPR036116">
    <property type="entry name" value="FN3_sf"/>
</dbReference>
<feature type="domain" description="Ig-like" evidence="4">
    <location>
        <begin position="1013"/>
        <end position="1109"/>
    </location>
</feature>
<evidence type="ECO:0000313" key="6">
    <source>
        <dbReference type="EMBL" id="RNA27615.1"/>
    </source>
</evidence>
<feature type="domain" description="Fibronectin type-III" evidence="5">
    <location>
        <begin position="1217"/>
        <end position="1311"/>
    </location>
</feature>
<keyword evidence="7" id="KW-1185">Reference proteome</keyword>
<dbReference type="OrthoDB" id="504170at2759"/>
<dbReference type="SUPFAM" id="SSF48726">
    <property type="entry name" value="Immunoglobulin"/>
    <property type="match status" value="8"/>
</dbReference>
<dbReference type="SMART" id="SM00060">
    <property type="entry name" value="FN3"/>
    <property type="match status" value="8"/>
</dbReference>
<feature type="non-terminal residue" evidence="6">
    <location>
        <position position="1652"/>
    </location>
</feature>
<dbReference type="InterPro" id="IPR003598">
    <property type="entry name" value="Ig_sub2"/>
</dbReference>
<feature type="domain" description="Ig-like" evidence="4">
    <location>
        <begin position="717"/>
        <end position="804"/>
    </location>
</feature>
<dbReference type="CDD" id="cd00063">
    <property type="entry name" value="FN3"/>
    <property type="match status" value="9"/>
</dbReference>
<evidence type="ECO:0000259" key="4">
    <source>
        <dbReference type="PROSITE" id="PS50835"/>
    </source>
</evidence>
<evidence type="ECO:0000256" key="3">
    <source>
        <dbReference type="SAM" id="MobiDB-lite"/>
    </source>
</evidence>
<dbReference type="Pfam" id="PF00041">
    <property type="entry name" value="fn3"/>
    <property type="match status" value="8"/>
</dbReference>
<feature type="domain" description="Ig-like" evidence="4">
    <location>
        <begin position="229"/>
        <end position="306"/>
    </location>
</feature>
<dbReference type="FunFam" id="2.60.40.10:FF:000003">
    <property type="entry name" value="Titin isoform E"/>
    <property type="match status" value="2"/>
</dbReference>
<feature type="domain" description="Ig-like" evidence="4">
    <location>
        <begin position="135"/>
        <end position="222"/>
    </location>
</feature>
<accession>A0A3M7RWA5</accession>
<proteinExistence type="predicted"/>
<feature type="domain" description="Fibronectin type-III" evidence="5">
    <location>
        <begin position="914"/>
        <end position="1009"/>
    </location>
</feature>
<dbReference type="SMART" id="SM00408">
    <property type="entry name" value="IGc2"/>
    <property type="match status" value="5"/>
</dbReference>
<dbReference type="EMBL" id="REGN01002518">
    <property type="protein sequence ID" value="RNA27615.1"/>
    <property type="molecule type" value="Genomic_DNA"/>
</dbReference>
<dbReference type="FunFam" id="2.60.40.10:FF:000031">
    <property type="entry name" value="Myosin-binding protein C, slow type"/>
    <property type="match status" value="2"/>
</dbReference>
<dbReference type="PROSITE" id="PS50835">
    <property type="entry name" value="IG_LIKE"/>
    <property type="match status" value="5"/>
</dbReference>
<dbReference type="PANTHER" id="PTHR14340:SF9">
    <property type="entry name" value="FIBRONECTIN TYPE-III DOMAIN-CONTAINING PROTEIN"/>
    <property type="match status" value="1"/>
</dbReference>
<dbReference type="SUPFAM" id="SSF49265">
    <property type="entry name" value="Fibronectin type III"/>
    <property type="match status" value="5"/>
</dbReference>
<evidence type="ECO:0000256" key="2">
    <source>
        <dbReference type="ARBA" id="ARBA00023319"/>
    </source>
</evidence>
<feature type="domain" description="Fibronectin type-III" evidence="5">
    <location>
        <begin position="1117"/>
        <end position="1211"/>
    </location>
</feature>
<dbReference type="Pfam" id="PF07679">
    <property type="entry name" value="I-set"/>
    <property type="match status" value="8"/>
</dbReference>
<dbReference type="CDD" id="cd00096">
    <property type="entry name" value="Ig"/>
    <property type="match status" value="2"/>
</dbReference>
<feature type="domain" description="Ig-like" evidence="4">
    <location>
        <begin position="44"/>
        <end position="129"/>
    </location>
</feature>
<dbReference type="STRING" id="10195.A0A3M7RWA5"/>
<dbReference type="InterPro" id="IPR013098">
    <property type="entry name" value="Ig_I-set"/>
</dbReference>
<gene>
    <name evidence="6" type="ORF">BpHYR1_045357</name>
</gene>
<feature type="domain" description="Fibronectin type-III" evidence="5">
    <location>
        <begin position="1614"/>
        <end position="1652"/>
    </location>
</feature>
<dbReference type="FunFam" id="2.60.40.10:FF:000056">
    <property type="entry name" value="twitchin isoform X4"/>
    <property type="match status" value="4"/>
</dbReference>
<evidence type="ECO:0000256" key="1">
    <source>
        <dbReference type="ARBA" id="ARBA00022737"/>
    </source>
</evidence>
<dbReference type="InterPro" id="IPR013783">
    <property type="entry name" value="Ig-like_fold"/>
</dbReference>
<dbReference type="Proteomes" id="UP000276133">
    <property type="component" value="Unassembled WGS sequence"/>
</dbReference>
<feature type="domain" description="Fibronectin type-III" evidence="5">
    <location>
        <begin position="814"/>
        <end position="908"/>
    </location>
</feature>
<dbReference type="PROSITE" id="PS50853">
    <property type="entry name" value="FN3"/>
    <property type="match status" value="9"/>
</dbReference>
<dbReference type="InterPro" id="IPR003961">
    <property type="entry name" value="FN3_dom"/>
</dbReference>
<dbReference type="FunFam" id="2.60.40.10:FF:000127">
    <property type="entry name" value="titin isoform X1"/>
    <property type="match status" value="2"/>
</dbReference>
<evidence type="ECO:0000313" key="7">
    <source>
        <dbReference type="Proteomes" id="UP000276133"/>
    </source>
</evidence>
<feature type="domain" description="Fibronectin type-III" evidence="5">
    <location>
        <begin position="1318"/>
        <end position="1412"/>
    </location>
</feature>
<reference evidence="6 7" key="1">
    <citation type="journal article" date="2018" name="Sci. Rep.">
        <title>Genomic signatures of local adaptation to the degree of environmental predictability in rotifers.</title>
        <authorList>
            <person name="Franch-Gras L."/>
            <person name="Hahn C."/>
            <person name="Garcia-Roger E.M."/>
            <person name="Carmona M.J."/>
            <person name="Serra M."/>
            <person name="Gomez A."/>
        </authorList>
    </citation>
    <scope>NUCLEOTIDE SEQUENCE [LARGE SCALE GENOMIC DNA]</scope>
    <source>
        <strain evidence="6">HYR1</strain>
    </source>
</reference>
<dbReference type="FunFam" id="2.60.40.10:FF:000051">
    <property type="entry name" value="Uncharacterized protein, isoform J"/>
    <property type="match status" value="2"/>
</dbReference>
<dbReference type="InterPro" id="IPR003599">
    <property type="entry name" value="Ig_sub"/>
</dbReference>
<keyword evidence="1" id="KW-0677">Repeat</keyword>
<keyword evidence="2" id="KW-0393">Immunoglobulin domain</keyword>
<dbReference type="GO" id="GO:0031672">
    <property type="term" value="C:A band"/>
    <property type="evidence" value="ECO:0007669"/>
    <property type="project" value="UniProtKB-ARBA"/>
</dbReference>